<proteinExistence type="predicted"/>
<evidence type="ECO:0000313" key="2">
    <source>
        <dbReference type="Proteomes" id="UP000077875"/>
    </source>
</evidence>
<dbReference type="EMBL" id="CP015243">
    <property type="protein sequence ID" value="ANF57080.1"/>
    <property type="molecule type" value="Genomic_DNA"/>
</dbReference>
<name>A0A172YCU7_9GAMM</name>
<reference evidence="1 2" key="1">
    <citation type="submission" date="2016-04" db="EMBL/GenBank/DDBJ databases">
        <title>Complete Genome Sequence of Halotalea alkalilenta IHB B 13600.</title>
        <authorList>
            <person name="Swarnkar M.K."/>
            <person name="Sharma A."/>
            <person name="Kaushal K."/>
            <person name="Soni R."/>
            <person name="Rana S."/>
            <person name="Singh A.K."/>
            <person name="Gulati A."/>
        </authorList>
    </citation>
    <scope>NUCLEOTIDE SEQUENCE [LARGE SCALE GENOMIC DNA]</scope>
    <source>
        <strain evidence="1 2">IHB B 13600</strain>
    </source>
</reference>
<dbReference type="KEGG" id="haa:A5892_06045"/>
<gene>
    <name evidence="1" type="ORF">A5892_06045</name>
</gene>
<evidence type="ECO:0000313" key="1">
    <source>
        <dbReference type="EMBL" id="ANF57080.1"/>
    </source>
</evidence>
<protein>
    <submittedName>
        <fullName evidence="1">Uncharacterized protein</fullName>
    </submittedName>
</protein>
<sequence length="69" mass="7248">MTSLPATTPIGVIMLATRFPRPPGDIGHPDTLGGLGLYARAEKARVARVVVDGPIDAEVVEAMAQAPRR</sequence>
<dbReference type="STRING" id="376489.A5892_06045"/>
<dbReference type="Proteomes" id="UP000077875">
    <property type="component" value="Chromosome"/>
</dbReference>
<dbReference type="AlphaFoldDB" id="A0A172YCU7"/>
<accession>A0A172YCU7</accession>
<keyword evidence="2" id="KW-1185">Reference proteome</keyword>
<organism evidence="1 2">
    <name type="scientific">Halotalea alkalilenta</name>
    <dbReference type="NCBI Taxonomy" id="376489"/>
    <lineage>
        <taxon>Bacteria</taxon>
        <taxon>Pseudomonadati</taxon>
        <taxon>Pseudomonadota</taxon>
        <taxon>Gammaproteobacteria</taxon>
        <taxon>Oceanospirillales</taxon>
        <taxon>Halomonadaceae</taxon>
        <taxon>Halotalea</taxon>
    </lineage>
</organism>